<dbReference type="RefSeq" id="WP_344336190.1">
    <property type="nucleotide sequence ID" value="NZ_BAAAKJ010000193.1"/>
</dbReference>
<dbReference type="Proteomes" id="UP001499863">
    <property type="component" value="Unassembled WGS sequence"/>
</dbReference>
<organism evidence="2 3">
    <name type="scientific">Kitasatospora putterlickiae</name>
    <dbReference type="NCBI Taxonomy" id="221725"/>
    <lineage>
        <taxon>Bacteria</taxon>
        <taxon>Bacillati</taxon>
        <taxon>Actinomycetota</taxon>
        <taxon>Actinomycetes</taxon>
        <taxon>Kitasatosporales</taxon>
        <taxon>Streptomycetaceae</taxon>
        <taxon>Kitasatospora</taxon>
    </lineage>
</organism>
<name>A0ABP4IXG2_9ACTN</name>
<dbReference type="PROSITE" id="PS50075">
    <property type="entry name" value="CARRIER"/>
    <property type="match status" value="1"/>
</dbReference>
<reference evidence="3" key="1">
    <citation type="journal article" date="2019" name="Int. J. Syst. Evol. Microbiol.">
        <title>The Global Catalogue of Microorganisms (GCM) 10K type strain sequencing project: providing services to taxonomists for standard genome sequencing and annotation.</title>
        <authorList>
            <consortium name="The Broad Institute Genomics Platform"/>
            <consortium name="The Broad Institute Genome Sequencing Center for Infectious Disease"/>
            <person name="Wu L."/>
            <person name="Ma J."/>
        </authorList>
    </citation>
    <scope>NUCLEOTIDE SEQUENCE [LARGE SCALE GENOMIC DNA]</scope>
    <source>
        <strain evidence="3">JCM 12393</strain>
    </source>
</reference>
<comment type="caution">
    <text evidence="2">The sequence shown here is derived from an EMBL/GenBank/DDBJ whole genome shotgun (WGS) entry which is preliminary data.</text>
</comment>
<evidence type="ECO:0000313" key="2">
    <source>
        <dbReference type="EMBL" id="GAA1397665.1"/>
    </source>
</evidence>
<feature type="domain" description="Carrier" evidence="1">
    <location>
        <begin position="5"/>
        <end position="84"/>
    </location>
</feature>
<dbReference type="InterPro" id="IPR009081">
    <property type="entry name" value="PP-bd_ACP"/>
</dbReference>
<evidence type="ECO:0000313" key="3">
    <source>
        <dbReference type="Proteomes" id="UP001499863"/>
    </source>
</evidence>
<dbReference type="SUPFAM" id="SSF47336">
    <property type="entry name" value="ACP-like"/>
    <property type="match status" value="1"/>
</dbReference>
<accession>A0ABP4IXG2</accession>
<dbReference type="InterPro" id="IPR036736">
    <property type="entry name" value="ACP-like_sf"/>
</dbReference>
<protein>
    <recommendedName>
        <fullName evidence="1">Carrier domain-containing protein</fullName>
    </recommendedName>
</protein>
<sequence>MTDRTDIGQVVITVITEVLQEEGVSSPEVNGGDSLTAIGVSSLVFARVTIDLEDQLGVDPFGGGLPTGTVRTVDDLVEAYVVATGEKGRS</sequence>
<gene>
    <name evidence="2" type="ORF">GCM10009639_35330</name>
</gene>
<evidence type="ECO:0000259" key="1">
    <source>
        <dbReference type="PROSITE" id="PS50075"/>
    </source>
</evidence>
<proteinExistence type="predicted"/>
<keyword evidence="3" id="KW-1185">Reference proteome</keyword>
<dbReference type="Pfam" id="PF00550">
    <property type="entry name" value="PP-binding"/>
    <property type="match status" value="1"/>
</dbReference>
<dbReference type="EMBL" id="BAAAKJ010000193">
    <property type="protein sequence ID" value="GAA1397665.1"/>
    <property type="molecule type" value="Genomic_DNA"/>
</dbReference>